<evidence type="ECO:0000256" key="1">
    <source>
        <dbReference type="ARBA" id="ARBA00011738"/>
    </source>
</evidence>
<protein>
    <recommendedName>
        <fullName evidence="2">Stress-response A/B barrel domain-containing protein</fullName>
    </recommendedName>
</protein>
<accession>A0A8H6DT31</accession>
<evidence type="ECO:0000259" key="2">
    <source>
        <dbReference type="PROSITE" id="PS51502"/>
    </source>
</evidence>
<dbReference type="Proteomes" id="UP000624244">
    <property type="component" value="Unassembled WGS sequence"/>
</dbReference>
<dbReference type="InterPro" id="IPR013097">
    <property type="entry name" value="Dabb"/>
</dbReference>
<name>A0A8H6DT31_COCSA</name>
<dbReference type="PANTHER" id="PTHR33178">
    <property type="match status" value="1"/>
</dbReference>
<gene>
    <name evidence="3" type="ORF">GGP41_004845</name>
</gene>
<dbReference type="Gene3D" id="3.30.70.100">
    <property type="match status" value="1"/>
</dbReference>
<comment type="subunit">
    <text evidence="1">Homodimer.</text>
</comment>
<reference evidence="3" key="1">
    <citation type="submission" date="2019-11" db="EMBL/GenBank/DDBJ databases">
        <title>Bipolaris sorokiniana Genome sequencing.</title>
        <authorList>
            <person name="Wang H."/>
        </authorList>
    </citation>
    <scope>NUCLEOTIDE SEQUENCE</scope>
</reference>
<dbReference type="InterPro" id="IPR011008">
    <property type="entry name" value="Dimeric_a/b-barrel"/>
</dbReference>
<dbReference type="Pfam" id="PF07876">
    <property type="entry name" value="Dabb"/>
    <property type="match status" value="2"/>
</dbReference>
<comment type="caution">
    <text evidence="3">The sequence shown here is derived from an EMBL/GenBank/DDBJ whole genome shotgun (WGS) entry which is preliminary data.</text>
</comment>
<sequence length="129" mass="14441">MTIIHVVLFEWKPTASSDQISEACKQMLALKDKCIHPTSQKPYIKSFSGGKNNSPEGHSVCPPSWPASTFNSVAYAHKGNFTHGFVVEFESEEDRDYYIYKDPAHQDFVKLAGEMANGVKVLDYEPGKL</sequence>
<evidence type="ECO:0000313" key="3">
    <source>
        <dbReference type="EMBL" id="KAF5846828.1"/>
    </source>
</evidence>
<dbReference type="InterPro" id="IPR044662">
    <property type="entry name" value="HS1/DABB1-like"/>
</dbReference>
<dbReference type="PROSITE" id="PS51502">
    <property type="entry name" value="S_R_A_B_BARREL"/>
    <property type="match status" value="1"/>
</dbReference>
<proteinExistence type="predicted"/>
<dbReference type="AlphaFoldDB" id="A0A8H6DT31"/>
<feature type="domain" description="Stress-response A/B barrel" evidence="2">
    <location>
        <begin position="3"/>
        <end position="124"/>
    </location>
</feature>
<evidence type="ECO:0000313" key="4">
    <source>
        <dbReference type="Proteomes" id="UP000624244"/>
    </source>
</evidence>
<dbReference type="SUPFAM" id="SSF54909">
    <property type="entry name" value="Dimeric alpha+beta barrel"/>
    <property type="match status" value="1"/>
</dbReference>
<dbReference type="SMART" id="SM00886">
    <property type="entry name" value="Dabb"/>
    <property type="match status" value="1"/>
</dbReference>
<organism evidence="3 4">
    <name type="scientific">Cochliobolus sativus</name>
    <name type="common">Common root rot and spot blotch fungus</name>
    <name type="synonym">Bipolaris sorokiniana</name>
    <dbReference type="NCBI Taxonomy" id="45130"/>
    <lineage>
        <taxon>Eukaryota</taxon>
        <taxon>Fungi</taxon>
        <taxon>Dikarya</taxon>
        <taxon>Ascomycota</taxon>
        <taxon>Pezizomycotina</taxon>
        <taxon>Dothideomycetes</taxon>
        <taxon>Pleosporomycetidae</taxon>
        <taxon>Pleosporales</taxon>
        <taxon>Pleosporineae</taxon>
        <taxon>Pleosporaceae</taxon>
        <taxon>Bipolaris</taxon>
    </lineage>
</organism>
<dbReference type="PANTHER" id="PTHR33178:SF10">
    <property type="entry name" value="STRESS-RESPONSE A_B BARREL DOMAIN-CONTAINING PROTEIN"/>
    <property type="match status" value="1"/>
</dbReference>
<dbReference type="EMBL" id="WNKQ01000015">
    <property type="protein sequence ID" value="KAF5846828.1"/>
    <property type="molecule type" value="Genomic_DNA"/>
</dbReference>